<dbReference type="OrthoDB" id="8733003at2"/>
<name>A0A562PJD3_9BURK</name>
<dbReference type="InterPro" id="IPR035919">
    <property type="entry name" value="EAL_sf"/>
</dbReference>
<proteinExistence type="predicted"/>
<gene>
    <name evidence="5" type="ORF">IP92_04275</name>
</gene>
<feature type="domain" description="PAS" evidence="1">
    <location>
        <begin position="241"/>
        <end position="311"/>
    </location>
</feature>
<dbReference type="FunFam" id="3.30.70.270:FF:000001">
    <property type="entry name" value="Diguanylate cyclase domain protein"/>
    <property type="match status" value="1"/>
</dbReference>
<dbReference type="InterPro" id="IPR052155">
    <property type="entry name" value="Biofilm_reg_signaling"/>
</dbReference>
<evidence type="ECO:0000259" key="1">
    <source>
        <dbReference type="PROSITE" id="PS50112"/>
    </source>
</evidence>
<feature type="domain" description="PAC" evidence="2">
    <location>
        <begin position="189"/>
        <end position="240"/>
    </location>
</feature>
<dbReference type="InterPro" id="IPR000700">
    <property type="entry name" value="PAS-assoc_C"/>
</dbReference>
<dbReference type="Pfam" id="PF08448">
    <property type="entry name" value="PAS_4"/>
    <property type="match status" value="1"/>
</dbReference>
<feature type="domain" description="EAL" evidence="3">
    <location>
        <begin position="547"/>
        <end position="798"/>
    </location>
</feature>
<comment type="caution">
    <text evidence="5">The sequence shown here is derived from an EMBL/GenBank/DDBJ whole genome shotgun (WGS) entry which is preliminary data.</text>
</comment>
<evidence type="ECO:0000259" key="3">
    <source>
        <dbReference type="PROSITE" id="PS50883"/>
    </source>
</evidence>
<dbReference type="SMART" id="SM00267">
    <property type="entry name" value="GGDEF"/>
    <property type="match status" value="1"/>
</dbReference>
<protein>
    <submittedName>
        <fullName evidence="5">PAS domain S-box-containing protein/diguanylate cyclase (GGDEF)-like protein</fullName>
    </submittedName>
</protein>
<dbReference type="Pfam" id="PF00563">
    <property type="entry name" value="EAL"/>
    <property type="match status" value="1"/>
</dbReference>
<reference evidence="5 6" key="1">
    <citation type="journal article" date="2015" name="Stand. Genomic Sci.">
        <title>Genomic Encyclopedia of Bacterial and Archaeal Type Strains, Phase III: the genomes of soil and plant-associated and newly described type strains.</title>
        <authorList>
            <person name="Whitman W.B."/>
            <person name="Woyke T."/>
            <person name="Klenk H.P."/>
            <person name="Zhou Y."/>
            <person name="Lilburn T.G."/>
            <person name="Beck B.J."/>
            <person name="De Vos P."/>
            <person name="Vandamme P."/>
            <person name="Eisen J.A."/>
            <person name="Garrity G."/>
            <person name="Hugenholtz P."/>
            <person name="Kyrpides N.C."/>
        </authorList>
    </citation>
    <scope>NUCLEOTIDE SEQUENCE [LARGE SCALE GENOMIC DNA]</scope>
    <source>
        <strain evidence="5 6">CGMCC 1.10685</strain>
    </source>
</reference>
<evidence type="ECO:0000259" key="4">
    <source>
        <dbReference type="PROSITE" id="PS50887"/>
    </source>
</evidence>
<dbReference type="Proteomes" id="UP000315112">
    <property type="component" value="Unassembled WGS sequence"/>
</dbReference>
<dbReference type="InterPro" id="IPR043128">
    <property type="entry name" value="Rev_trsase/Diguanyl_cyclase"/>
</dbReference>
<dbReference type="InterPro" id="IPR000160">
    <property type="entry name" value="GGDEF_dom"/>
</dbReference>
<dbReference type="Gene3D" id="3.20.20.450">
    <property type="entry name" value="EAL domain"/>
    <property type="match status" value="1"/>
</dbReference>
<feature type="domain" description="PAC" evidence="2">
    <location>
        <begin position="315"/>
        <end position="366"/>
    </location>
</feature>
<dbReference type="SMART" id="SM00091">
    <property type="entry name" value="PAS"/>
    <property type="match status" value="3"/>
</dbReference>
<dbReference type="Gene3D" id="3.30.450.20">
    <property type="entry name" value="PAS domain"/>
    <property type="match status" value="3"/>
</dbReference>
<feature type="domain" description="GGDEF" evidence="4">
    <location>
        <begin position="405"/>
        <end position="538"/>
    </location>
</feature>
<dbReference type="PROSITE" id="PS50113">
    <property type="entry name" value="PAC"/>
    <property type="match status" value="3"/>
</dbReference>
<dbReference type="InterPro" id="IPR000014">
    <property type="entry name" value="PAS"/>
</dbReference>
<dbReference type="InterPro" id="IPR013656">
    <property type="entry name" value="PAS_4"/>
</dbReference>
<dbReference type="SMART" id="SM00052">
    <property type="entry name" value="EAL"/>
    <property type="match status" value="1"/>
</dbReference>
<dbReference type="Pfam" id="PF13426">
    <property type="entry name" value="PAS_9"/>
    <property type="match status" value="2"/>
</dbReference>
<dbReference type="PANTHER" id="PTHR44757:SF2">
    <property type="entry name" value="BIOFILM ARCHITECTURE MAINTENANCE PROTEIN MBAA"/>
    <property type="match status" value="1"/>
</dbReference>
<dbReference type="SMART" id="SM00086">
    <property type="entry name" value="PAC"/>
    <property type="match status" value="3"/>
</dbReference>
<dbReference type="EMBL" id="VLKW01000009">
    <property type="protein sequence ID" value="TWI44330.1"/>
    <property type="molecule type" value="Genomic_DNA"/>
</dbReference>
<organism evidence="5 6">
    <name type="scientific">Pseudoduganella flava</name>
    <dbReference type="NCBI Taxonomy" id="871742"/>
    <lineage>
        <taxon>Bacteria</taxon>
        <taxon>Pseudomonadati</taxon>
        <taxon>Pseudomonadota</taxon>
        <taxon>Betaproteobacteria</taxon>
        <taxon>Burkholderiales</taxon>
        <taxon>Oxalobacteraceae</taxon>
        <taxon>Telluria group</taxon>
        <taxon>Pseudoduganella</taxon>
    </lineage>
</organism>
<dbReference type="InterPro" id="IPR001610">
    <property type="entry name" value="PAC"/>
</dbReference>
<dbReference type="InterPro" id="IPR035965">
    <property type="entry name" value="PAS-like_dom_sf"/>
</dbReference>
<dbReference type="PROSITE" id="PS50883">
    <property type="entry name" value="EAL"/>
    <property type="match status" value="1"/>
</dbReference>
<dbReference type="AlphaFoldDB" id="A0A562PJD3"/>
<dbReference type="RefSeq" id="WP_158206821.1">
    <property type="nucleotide sequence ID" value="NZ_CP046904.1"/>
</dbReference>
<dbReference type="PROSITE" id="PS50887">
    <property type="entry name" value="GGDEF"/>
    <property type="match status" value="1"/>
</dbReference>
<dbReference type="PANTHER" id="PTHR44757">
    <property type="entry name" value="DIGUANYLATE CYCLASE DGCP"/>
    <property type="match status" value="1"/>
</dbReference>
<dbReference type="Pfam" id="PF00990">
    <property type="entry name" value="GGDEF"/>
    <property type="match status" value="1"/>
</dbReference>
<evidence type="ECO:0000259" key="2">
    <source>
        <dbReference type="PROSITE" id="PS50113"/>
    </source>
</evidence>
<feature type="domain" description="PAC" evidence="2">
    <location>
        <begin position="65"/>
        <end position="117"/>
    </location>
</feature>
<dbReference type="NCBIfam" id="TIGR00229">
    <property type="entry name" value="sensory_box"/>
    <property type="match status" value="3"/>
</dbReference>
<dbReference type="GO" id="GO:0003824">
    <property type="term" value="F:catalytic activity"/>
    <property type="evidence" value="ECO:0007669"/>
    <property type="project" value="UniProtKB-ARBA"/>
</dbReference>
<dbReference type="InterPro" id="IPR029787">
    <property type="entry name" value="Nucleotide_cyclase"/>
</dbReference>
<dbReference type="PROSITE" id="PS50112">
    <property type="entry name" value="PAS"/>
    <property type="match status" value="3"/>
</dbReference>
<accession>A0A562PJD3</accession>
<dbReference type="Gene3D" id="3.30.70.270">
    <property type="match status" value="1"/>
</dbReference>
<dbReference type="SUPFAM" id="SSF55073">
    <property type="entry name" value="Nucleotide cyclase"/>
    <property type="match status" value="1"/>
</dbReference>
<dbReference type="SUPFAM" id="SSF141868">
    <property type="entry name" value="EAL domain-like"/>
    <property type="match status" value="1"/>
</dbReference>
<feature type="domain" description="PAS" evidence="1">
    <location>
        <begin position="6"/>
        <end position="63"/>
    </location>
</feature>
<evidence type="ECO:0000313" key="6">
    <source>
        <dbReference type="Proteomes" id="UP000315112"/>
    </source>
</evidence>
<dbReference type="InterPro" id="IPR001633">
    <property type="entry name" value="EAL_dom"/>
</dbReference>
<dbReference type="CDD" id="cd00130">
    <property type="entry name" value="PAS"/>
    <property type="match status" value="3"/>
</dbReference>
<sequence>MREYALFILDTAGTIRTWNAGAERLKGYGAADILGQHFSIFYTPEERTANRPAEALALAARDGSFSEEGIRVRQDGSCYWASIVLSALYDEQGTLQGFVKLVRDISPRKISEAAMRESEARYRALFEHSNDAVLLMEPDGTIVSANPAALRLFGYSEREMLTLRREQVIDMADPRVAPACEARAETGEASAEITFIRRGGERFEGSVSSSLFRDGTGGMMASMMIQDITRRKAEQEALRRSEERFRATFEHAPLGIAECALDGRFLNANPKLLDMLGYSADEFRHLSVHAITHPADGEETLALYRRLAAGEVDAHVMENRFLRHDRSFLWVKVTTALRREGNVPLHTVAIVEDITERKKAQEDLRRAMEQSYHLANHDPLTGLANRAQFPDRLRDALAYARRDDHMVALHLLDLDRFKLINDCLGHHVGDVLLRQVAERIRTHIRASDLAARLGGDEFVVIQTHLADPTAASALAEKLVETLGRPYAIEGQEVHSGASLGIAVYPLDAQDGEQLMKLADLALYEAKGRGRYNFQRYRDEMGAAARDAQRSERELLRALHEEEFCLHYQPQFDIRSGRIAGVEALIRWHHPERGLLTAGQFIDDAEQAGLMLPIGEWTLRTACRQHREWSGGGFAAPLTVNVSARQFKHPRFLPVLRRLVQENRACPALQLEVRESLVLDPKFPDKYLAQLKELGVALALDAFGTELTALSSLSRYPVDVVKPCGTLIEDAGTKEAESSVLAAIVGIAHGLGMAVCAQGVETRQAWESARRHGCDTAQGNLLSEPVDAERMGELIAAEHAG</sequence>
<dbReference type="SUPFAM" id="SSF55785">
    <property type="entry name" value="PYP-like sensor domain (PAS domain)"/>
    <property type="match status" value="3"/>
</dbReference>
<feature type="domain" description="PAS" evidence="1">
    <location>
        <begin position="118"/>
        <end position="161"/>
    </location>
</feature>
<dbReference type="CDD" id="cd01948">
    <property type="entry name" value="EAL"/>
    <property type="match status" value="1"/>
</dbReference>
<dbReference type="NCBIfam" id="TIGR00254">
    <property type="entry name" value="GGDEF"/>
    <property type="match status" value="1"/>
</dbReference>
<evidence type="ECO:0000313" key="5">
    <source>
        <dbReference type="EMBL" id="TWI44330.1"/>
    </source>
</evidence>
<dbReference type="CDD" id="cd01949">
    <property type="entry name" value="GGDEF"/>
    <property type="match status" value="1"/>
</dbReference>